<evidence type="ECO:0000313" key="1">
    <source>
        <dbReference type="EMBL" id="GEC96094.1"/>
    </source>
</evidence>
<organism evidence="1 2">
    <name type="scientific">Zoogloea ramigera</name>
    <dbReference type="NCBI Taxonomy" id="350"/>
    <lineage>
        <taxon>Bacteria</taxon>
        <taxon>Pseudomonadati</taxon>
        <taxon>Pseudomonadota</taxon>
        <taxon>Betaproteobacteria</taxon>
        <taxon>Rhodocyclales</taxon>
        <taxon>Zoogloeaceae</taxon>
        <taxon>Zoogloea</taxon>
    </lineage>
</organism>
<gene>
    <name evidence="1" type="ORF">ZRA01_21670</name>
</gene>
<dbReference type="Proteomes" id="UP000318422">
    <property type="component" value="Unassembled WGS sequence"/>
</dbReference>
<evidence type="ECO:0008006" key="3">
    <source>
        <dbReference type="Google" id="ProtNLM"/>
    </source>
</evidence>
<dbReference type="EMBL" id="BJNV01000035">
    <property type="protein sequence ID" value="GEC96094.1"/>
    <property type="molecule type" value="Genomic_DNA"/>
</dbReference>
<evidence type="ECO:0000313" key="2">
    <source>
        <dbReference type="Proteomes" id="UP000318422"/>
    </source>
</evidence>
<proteinExistence type="predicted"/>
<dbReference type="Gene3D" id="3.60.15.10">
    <property type="entry name" value="Ribonuclease Z/Hydroxyacylglutathione hydrolase-like"/>
    <property type="match status" value="1"/>
</dbReference>
<keyword evidence="2" id="KW-1185">Reference proteome</keyword>
<comment type="caution">
    <text evidence="1">The sequence shown here is derived from an EMBL/GenBank/DDBJ whole genome shotgun (WGS) entry which is preliminary data.</text>
</comment>
<dbReference type="RefSeq" id="WP_246093639.1">
    <property type="nucleotide sequence ID" value="NZ_BJNV01000035.1"/>
</dbReference>
<accession>A0A4Y4CXA0</accession>
<sequence>MAIEFDSDKKAAIAARKKLFAWAAKDKQLISGMHLPFPGVGHVRAEGKGFAWVPVEYSPLPGSK</sequence>
<dbReference type="AlphaFoldDB" id="A0A4Y4CXA0"/>
<protein>
    <recommendedName>
        <fullName evidence="3">MBL fold metallo-hydrolase</fullName>
    </recommendedName>
</protein>
<reference evidence="1 2" key="1">
    <citation type="submission" date="2019-06" db="EMBL/GenBank/DDBJ databases">
        <title>Whole genome shotgun sequence of Zoogloea ramigera NBRC 15342.</title>
        <authorList>
            <person name="Hosoyama A."/>
            <person name="Uohara A."/>
            <person name="Ohji S."/>
            <person name="Ichikawa N."/>
        </authorList>
    </citation>
    <scope>NUCLEOTIDE SEQUENCE [LARGE SCALE GENOMIC DNA]</scope>
    <source>
        <strain evidence="1 2">NBRC 15342</strain>
    </source>
</reference>
<dbReference type="InterPro" id="IPR036866">
    <property type="entry name" value="RibonucZ/Hydroxyglut_hydro"/>
</dbReference>
<name>A0A4Y4CXA0_ZOORA</name>